<dbReference type="SMART" id="SM00895">
    <property type="entry name" value="FCD"/>
    <property type="match status" value="1"/>
</dbReference>
<keyword evidence="2" id="KW-0238">DNA-binding</keyword>
<name>A0ABP8J227_9ACTN</name>
<dbReference type="Gene3D" id="1.20.120.530">
    <property type="entry name" value="GntR ligand-binding domain-like"/>
    <property type="match status" value="1"/>
</dbReference>
<dbReference type="CDD" id="cd07377">
    <property type="entry name" value="WHTH_GntR"/>
    <property type="match status" value="1"/>
</dbReference>
<evidence type="ECO:0000259" key="4">
    <source>
        <dbReference type="PROSITE" id="PS50949"/>
    </source>
</evidence>
<reference evidence="6" key="1">
    <citation type="journal article" date="2019" name="Int. J. Syst. Evol. Microbiol.">
        <title>The Global Catalogue of Microorganisms (GCM) 10K type strain sequencing project: providing services to taxonomists for standard genome sequencing and annotation.</title>
        <authorList>
            <consortium name="The Broad Institute Genomics Platform"/>
            <consortium name="The Broad Institute Genome Sequencing Center for Infectious Disease"/>
            <person name="Wu L."/>
            <person name="Ma J."/>
        </authorList>
    </citation>
    <scope>NUCLEOTIDE SEQUENCE [LARGE SCALE GENOMIC DNA]</scope>
    <source>
        <strain evidence="6">JCM 17688</strain>
    </source>
</reference>
<sequence length="259" mass="28027">MATRFVRVARIRGFRCRVSGGRAAYCWGMSLPDSWTGRSAAIQRHSASEAVFQDLRTAIGSGELPVGVKLPPEAALAERYGVSRSVVREALRSCQALGLTETRTGSGTVVKSARPATPRYGTFSTRDLVEARPYVEVPAAGWAARRRTAEQLENLQRIVDAMAGEPDATRWLRLDAEFHLAIAEASGNEVFVSVVGAIRAALAKQPLQRTAVLAARRAAADGEHRRIVEAIVAGDFAHAGDRMRQHLDRVAESADALRA</sequence>
<proteinExistence type="predicted"/>
<organism evidence="5 6">
    <name type="scientific">Tsukamurella soli</name>
    <dbReference type="NCBI Taxonomy" id="644556"/>
    <lineage>
        <taxon>Bacteria</taxon>
        <taxon>Bacillati</taxon>
        <taxon>Actinomycetota</taxon>
        <taxon>Actinomycetes</taxon>
        <taxon>Mycobacteriales</taxon>
        <taxon>Tsukamurellaceae</taxon>
        <taxon>Tsukamurella</taxon>
    </lineage>
</organism>
<accession>A0ABP8J227</accession>
<keyword evidence="3" id="KW-0804">Transcription</keyword>
<dbReference type="SMART" id="SM00345">
    <property type="entry name" value="HTH_GNTR"/>
    <property type="match status" value="1"/>
</dbReference>
<dbReference type="InterPro" id="IPR000524">
    <property type="entry name" value="Tscrpt_reg_HTH_GntR"/>
</dbReference>
<protein>
    <submittedName>
        <fullName evidence="5">FadR/GntR family transcriptional regulator</fullName>
    </submittedName>
</protein>
<gene>
    <name evidence="5" type="ORF">GCM10023147_02290</name>
</gene>
<dbReference type="Pfam" id="PF07729">
    <property type="entry name" value="FCD"/>
    <property type="match status" value="1"/>
</dbReference>
<dbReference type="EMBL" id="BAABFR010000002">
    <property type="protein sequence ID" value="GAA4383302.1"/>
    <property type="molecule type" value="Genomic_DNA"/>
</dbReference>
<dbReference type="InterPro" id="IPR008920">
    <property type="entry name" value="TF_FadR/GntR_C"/>
</dbReference>
<feature type="domain" description="HTH gntR-type" evidence="4">
    <location>
        <begin position="45"/>
        <end position="113"/>
    </location>
</feature>
<dbReference type="InterPro" id="IPR036390">
    <property type="entry name" value="WH_DNA-bd_sf"/>
</dbReference>
<evidence type="ECO:0000256" key="1">
    <source>
        <dbReference type="ARBA" id="ARBA00023015"/>
    </source>
</evidence>
<dbReference type="Gene3D" id="1.10.10.10">
    <property type="entry name" value="Winged helix-like DNA-binding domain superfamily/Winged helix DNA-binding domain"/>
    <property type="match status" value="1"/>
</dbReference>
<comment type="caution">
    <text evidence="5">The sequence shown here is derived from an EMBL/GenBank/DDBJ whole genome shotgun (WGS) entry which is preliminary data.</text>
</comment>
<dbReference type="InterPro" id="IPR011711">
    <property type="entry name" value="GntR_C"/>
</dbReference>
<dbReference type="SUPFAM" id="SSF46785">
    <property type="entry name" value="Winged helix' DNA-binding domain"/>
    <property type="match status" value="1"/>
</dbReference>
<keyword evidence="1" id="KW-0805">Transcription regulation</keyword>
<evidence type="ECO:0000256" key="2">
    <source>
        <dbReference type="ARBA" id="ARBA00023125"/>
    </source>
</evidence>
<dbReference type="Proteomes" id="UP001500635">
    <property type="component" value="Unassembled WGS sequence"/>
</dbReference>
<dbReference type="SUPFAM" id="SSF48008">
    <property type="entry name" value="GntR ligand-binding domain-like"/>
    <property type="match status" value="1"/>
</dbReference>
<dbReference type="InterPro" id="IPR036388">
    <property type="entry name" value="WH-like_DNA-bd_sf"/>
</dbReference>
<evidence type="ECO:0000313" key="6">
    <source>
        <dbReference type="Proteomes" id="UP001500635"/>
    </source>
</evidence>
<dbReference type="PANTHER" id="PTHR43537:SF5">
    <property type="entry name" value="UXU OPERON TRANSCRIPTIONAL REGULATOR"/>
    <property type="match status" value="1"/>
</dbReference>
<keyword evidence="6" id="KW-1185">Reference proteome</keyword>
<dbReference type="PROSITE" id="PS50949">
    <property type="entry name" value="HTH_GNTR"/>
    <property type="match status" value="1"/>
</dbReference>
<dbReference type="Pfam" id="PF00392">
    <property type="entry name" value="GntR"/>
    <property type="match status" value="1"/>
</dbReference>
<evidence type="ECO:0000313" key="5">
    <source>
        <dbReference type="EMBL" id="GAA4383302.1"/>
    </source>
</evidence>
<dbReference type="PRINTS" id="PR00035">
    <property type="entry name" value="HTHGNTR"/>
</dbReference>
<evidence type="ECO:0000256" key="3">
    <source>
        <dbReference type="ARBA" id="ARBA00023163"/>
    </source>
</evidence>
<dbReference type="PANTHER" id="PTHR43537">
    <property type="entry name" value="TRANSCRIPTIONAL REGULATOR, GNTR FAMILY"/>
    <property type="match status" value="1"/>
</dbReference>